<evidence type="ECO:0000256" key="1">
    <source>
        <dbReference type="SAM" id="MobiDB-lite"/>
    </source>
</evidence>
<organism evidence="2 3">
    <name type="scientific">Rhizoctonia solani 123E</name>
    <dbReference type="NCBI Taxonomy" id="1423351"/>
    <lineage>
        <taxon>Eukaryota</taxon>
        <taxon>Fungi</taxon>
        <taxon>Dikarya</taxon>
        <taxon>Basidiomycota</taxon>
        <taxon>Agaricomycotina</taxon>
        <taxon>Agaricomycetes</taxon>
        <taxon>Cantharellales</taxon>
        <taxon>Ceratobasidiaceae</taxon>
        <taxon>Rhizoctonia</taxon>
    </lineage>
</organism>
<feature type="compositionally biased region" description="Basic and acidic residues" evidence="1">
    <location>
        <begin position="1"/>
        <end position="26"/>
    </location>
</feature>
<dbReference type="HOGENOM" id="CLU_2307635_0_0_1"/>
<comment type="caution">
    <text evidence="2">The sequence shown here is derived from an EMBL/GenBank/DDBJ whole genome shotgun (WGS) entry which is preliminary data.</text>
</comment>
<dbReference type="AlphaFoldDB" id="A0A074S1Q0"/>
<sequence>MESRTRSSTEWDEERKLMMRKRDPFSTKRFARGDPSTSPKSLPKSAARCNSDRPARSKLRLADFTVIVRERLEYTRGTSVQSRAYANPTFRQTEHTLRIR</sequence>
<accession>A0A074S1Q0</accession>
<proteinExistence type="predicted"/>
<keyword evidence="3" id="KW-1185">Reference proteome</keyword>
<dbReference type="Proteomes" id="UP000027456">
    <property type="component" value="Unassembled WGS sequence"/>
</dbReference>
<feature type="region of interest" description="Disordered" evidence="1">
    <location>
        <begin position="1"/>
        <end position="54"/>
    </location>
</feature>
<evidence type="ECO:0000313" key="2">
    <source>
        <dbReference type="EMBL" id="KEP51495.1"/>
    </source>
</evidence>
<gene>
    <name evidence="2" type="ORF">V565_060770</name>
</gene>
<dbReference type="EMBL" id="AZST01000165">
    <property type="protein sequence ID" value="KEP51495.1"/>
    <property type="molecule type" value="Genomic_DNA"/>
</dbReference>
<protein>
    <submittedName>
        <fullName evidence="2">Uncharacterized protein</fullName>
    </submittedName>
</protein>
<reference evidence="2 3" key="1">
    <citation type="submission" date="2013-12" db="EMBL/GenBank/DDBJ databases">
        <authorList>
            <person name="Cubeta M."/>
            <person name="Pakala S."/>
            <person name="Fedorova N."/>
            <person name="Thomas E."/>
            <person name="Dean R."/>
            <person name="Jabaji S."/>
            <person name="Neate S."/>
            <person name="Toda T."/>
            <person name="Tavantzis S."/>
            <person name="Vilgalys R."/>
            <person name="Bharathan N."/>
            <person name="Pakala S."/>
            <person name="Losada L.S."/>
            <person name="Zafar N."/>
            <person name="Nierman W."/>
        </authorList>
    </citation>
    <scope>NUCLEOTIDE SEQUENCE [LARGE SCALE GENOMIC DNA]</scope>
    <source>
        <strain evidence="2 3">123E</strain>
    </source>
</reference>
<evidence type="ECO:0000313" key="3">
    <source>
        <dbReference type="Proteomes" id="UP000027456"/>
    </source>
</evidence>
<name>A0A074S1Q0_9AGAM</name>